<dbReference type="InterPro" id="IPR001258">
    <property type="entry name" value="NHL_repeat"/>
</dbReference>
<evidence type="ECO:0000256" key="4">
    <source>
        <dbReference type="ARBA" id="ARBA00022692"/>
    </source>
</evidence>
<dbReference type="Pfam" id="PF02434">
    <property type="entry name" value="Fringe"/>
    <property type="match status" value="1"/>
</dbReference>
<organism evidence="14 15">
    <name type="scientific">Rotaria sordida</name>
    <dbReference type="NCBI Taxonomy" id="392033"/>
    <lineage>
        <taxon>Eukaryota</taxon>
        <taxon>Metazoa</taxon>
        <taxon>Spiralia</taxon>
        <taxon>Gnathifera</taxon>
        <taxon>Rotifera</taxon>
        <taxon>Eurotatoria</taxon>
        <taxon>Bdelloidea</taxon>
        <taxon>Philodinida</taxon>
        <taxon>Philodinidae</taxon>
        <taxon>Rotaria</taxon>
    </lineage>
</organism>
<dbReference type="EMBL" id="CAJNOU010000289">
    <property type="protein sequence ID" value="CAF0947183.1"/>
    <property type="molecule type" value="Genomic_DNA"/>
</dbReference>
<comment type="caution">
    <text evidence="14">The sequence shown here is derived from an EMBL/GenBank/DDBJ whole genome shotgun (WGS) entry which is preliminary data.</text>
</comment>
<dbReference type="PANTHER" id="PTHR10680:SF14">
    <property type="entry name" value="PEPTIDYL-GLYCINE ALPHA-AMIDATING MONOOXYGENASE"/>
    <property type="match status" value="1"/>
</dbReference>
<dbReference type="InterPro" id="IPR011042">
    <property type="entry name" value="6-blade_b-propeller_TolB-like"/>
</dbReference>
<evidence type="ECO:0000313" key="14">
    <source>
        <dbReference type="EMBL" id="CAF3896481.1"/>
    </source>
</evidence>
<evidence type="ECO:0000256" key="8">
    <source>
        <dbReference type="ARBA" id="ARBA00022989"/>
    </source>
</evidence>
<dbReference type="PANTHER" id="PTHR10680">
    <property type="entry name" value="PEPTIDYL-GLYCINE ALPHA-AMIDATING MONOOXYGENASE"/>
    <property type="match status" value="1"/>
</dbReference>
<feature type="domain" description="Fringe-like glycosyltransferase" evidence="12">
    <location>
        <begin position="288"/>
        <end position="532"/>
    </location>
</feature>
<dbReference type="InterPro" id="IPR003378">
    <property type="entry name" value="Fringe-like_glycosylTrfase"/>
</dbReference>
<keyword evidence="10" id="KW-0325">Glycoprotein</keyword>
<evidence type="ECO:0000256" key="10">
    <source>
        <dbReference type="ARBA" id="ARBA00023180"/>
    </source>
</evidence>
<keyword evidence="4" id="KW-0812">Transmembrane</keyword>
<dbReference type="Gene3D" id="3.90.550.50">
    <property type="match status" value="1"/>
</dbReference>
<dbReference type="PROSITE" id="PS51125">
    <property type="entry name" value="NHL"/>
    <property type="match status" value="1"/>
</dbReference>
<dbReference type="Gene3D" id="2.120.10.30">
    <property type="entry name" value="TolB, C-terminal domain"/>
    <property type="match status" value="2"/>
</dbReference>
<feature type="repeat" description="NHL" evidence="11">
    <location>
        <begin position="47"/>
        <end position="78"/>
    </location>
</feature>
<dbReference type="GO" id="GO:0016757">
    <property type="term" value="F:glycosyltransferase activity"/>
    <property type="evidence" value="ECO:0007669"/>
    <property type="project" value="UniProtKB-KW"/>
</dbReference>
<evidence type="ECO:0000256" key="6">
    <source>
        <dbReference type="ARBA" id="ARBA00022737"/>
    </source>
</evidence>
<evidence type="ECO:0000259" key="12">
    <source>
        <dbReference type="Pfam" id="PF02434"/>
    </source>
</evidence>
<evidence type="ECO:0000313" key="13">
    <source>
        <dbReference type="EMBL" id="CAF0947183.1"/>
    </source>
</evidence>
<evidence type="ECO:0000256" key="11">
    <source>
        <dbReference type="PROSITE-ProRule" id="PRU00504"/>
    </source>
</evidence>
<dbReference type="Pfam" id="PF01436">
    <property type="entry name" value="NHL"/>
    <property type="match status" value="2"/>
</dbReference>
<dbReference type="EMBL" id="CAJOBE010003713">
    <property type="protein sequence ID" value="CAF3896481.1"/>
    <property type="molecule type" value="Genomic_DNA"/>
</dbReference>
<protein>
    <recommendedName>
        <fullName evidence="12">Fringe-like glycosyltransferase domain-containing protein</fullName>
    </recommendedName>
</protein>
<dbReference type="SUPFAM" id="SSF101898">
    <property type="entry name" value="NHL repeat"/>
    <property type="match status" value="1"/>
</dbReference>
<dbReference type="CDD" id="cd05819">
    <property type="entry name" value="NHL"/>
    <property type="match status" value="1"/>
</dbReference>
<sequence length="561" mass="64925">MLRRNDFFPNSRVPLRSSAIDIHPNAKWIQNGLTVAGGNGEGNRINQFSYPWGLYVDDDQTIYVADHWNHRIMEWKYGATSDQVIAGGNGQGNGANQLNFPFDVIVDNERDSLIISDTNNNRVVRWPRRNGTRGETIISNISCMGLTMDENGSLYVVNWKKHEVRRYRIGDTEGTVVAGENGEGNRLDQLSGPHNVFVDRNHSLYVSDYDNHCVMKWEERAKQGIVVAGDQEYGYSLTQLNNPVGAVVDQLGTVYVADSWNDRIMRWPKGATQGTVVHPKLSPQSTVRIMYVVRTVSKYYSTRLIYLLQTWIPLVQEHVFFVSDILLPNITQTHIIPTEKTCGLSSHSVRSLCCQTIHDFILYRRHASNYDWLCHIDDDQYVHVDNLRKYLSTLDFHRPYYIGRNSWSTTFKRTKNPYPYHFWFATLGAGVCLSKGILHLLDFHTQTASQFINGCIREYYPDDIYLGFLISNHLNVSLTKNLRFHSHLERSLFDDKHSFIKTFHQQITFGFGLPHVVPRFLPYLFPKNIDPFRMRTLHCLLYTQLEDCQIRIQKYLLNMAE</sequence>
<evidence type="ECO:0000256" key="2">
    <source>
        <dbReference type="ARBA" id="ARBA00022676"/>
    </source>
</evidence>
<dbReference type="AlphaFoldDB" id="A0A819H877"/>
<evidence type="ECO:0000256" key="5">
    <source>
        <dbReference type="ARBA" id="ARBA00022729"/>
    </source>
</evidence>
<keyword evidence="3" id="KW-0808">Transferase</keyword>
<evidence type="ECO:0000256" key="3">
    <source>
        <dbReference type="ARBA" id="ARBA00022679"/>
    </source>
</evidence>
<evidence type="ECO:0000313" key="15">
    <source>
        <dbReference type="Proteomes" id="UP000663874"/>
    </source>
</evidence>
<keyword evidence="5" id="KW-0732">Signal</keyword>
<accession>A0A819H877</accession>
<evidence type="ECO:0000256" key="9">
    <source>
        <dbReference type="ARBA" id="ARBA00023136"/>
    </source>
</evidence>
<dbReference type="GO" id="GO:0016020">
    <property type="term" value="C:membrane"/>
    <property type="evidence" value="ECO:0007669"/>
    <property type="project" value="UniProtKB-SubCell"/>
</dbReference>
<dbReference type="Proteomes" id="UP000663889">
    <property type="component" value="Unassembled WGS sequence"/>
</dbReference>
<reference evidence="14" key="1">
    <citation type="submission" date="2021-02" db="EMBL/GenBank/DDBJ databases">
        <authorList>
            <person name="Nowell W R."/>
        </authorList>
    </citation>
    <scope>NUCLEOTIDE SEQUENCE</scope>
</reference>
<keyword evidence="2" id="KW-0328">Glycosyltransferase</keyword>
<gene>
    <name evidence="14" type="ORF">FNK824_LOCUS20338</name>
    <name evidence="13" type="ORF">SEV965_LOCUS8045</name>
</gene>
<keyword evidence="9" id="KW-0472">Membrane</keyword>
<comment type="subcellular location">
    <subcellularLocation>
        <location evidence="1">Membrane</location>
        <topology evidence="1">Single-pass type II membrane protein</topology>
    </subcellularLocation>
</comment>
<keyword evidence="8" id="KW-1133">Transmembrane helix</keyword>
<proteinExistence type="predicted"/>
<dbReference type="Proteomes" id="UP000663874">
    <property type="component" value="Unassembled WGS sequence"/>
</dbReference>
<keyword evidence="7" id="KW-0735">Signal-anchor</keyword>
<evidence type="ECO:0000256" key="1">
    <source>
        <dbReference type="ARBA" id="ARBA00004606"/>
    </source>
</evidence>
<evidence type="ECO:0000256" key="7">
    <source>
        <dbReference type="ARBA" id="ARBA00022968"/>
    </source>
</evidence>
<name>A0A819H877_9BILA</name>
<keyword evidence="6" id="KW-0677">Repeat</keyword>